<reference evidence="3" key="2">
    <citation type="submission" date="2004-02" db="EMBL/GenBank/DDBJ databases">
        <authorList>
            <consortium name="Genoscope"/>
            <consortium name="Whitehead Institute Centre for Genome Research"/>
        </authorList>
    </citation>
    <scope>NUCLEOTIDE SEQUENCE</scope>
</reference>
<protein>
    <submittedName>
        <fullName evidence="3">(spotted green pufferfish) hypothetical protein</fullName>
    </submittedName>
</protein>
<evidence type="ECO:0000256" key="1">
    <source>
        <dbReference type="SAM" id="MobiDB-lite"/>
    </source>
</evidence>
<accession>Q4T5V5</accession>
<dbReference type="OrthoDB" id="823504at2759"/>
<feature type="region of interest" description="Disordered" evidence="1">
    <location>
        <begin position="113"/>
        <end position="136"/>
    </location>
</feature>
<keyword evidence="2" id="KW-0732">Signal</keyword>
<dbReference type="AlphaFoldDB" id="Q4T5V5"/>
<name>Q4T5V5_TETNG</name>
<comment type="caution">
    <text evidence="3">The sequence shown here is derived from an EMBL/GenBank/DDBJ whole genome shotgun (WGS) entry which is preliminary data.</text>
</comment>
<proteinExistence type="predicted"/>
<reference evidence="3" key="1">
    <citation type="journal article" date="2004" name="Nature">
        <title>Genome duplication in the teleost fish Tetraodon nigroviridis reveals the early vertebrate proto-karyotype.</title>
        <authorList>
            <person name="Jaillon O."/>
            <person name="Aury J.-M."/>
            <person name="Brunet F."/>
            <person name="Petit J.-L."/>
            <person name="Stange-Thomann N."/>
            <person name="Mauceli E."/>
            <person name="Bouneau L."/>
            <person name="Fischer C."/>
            <person name="Ozouf-Costaz C."/>
            <person name="Bernot A."/>
            <person name="Nicaud S."/>
            <person name="Jaffe D."/>
            <person name="Fisher S."/>
            <person name="Lutfalla G."/>
            <person name="Dossat C."/>
            <person name="Segurens B."/>
            <person name="Dasilva C."/>
            <person name="Salanoubat M."/>
            <person name="Levy M."/>
            <person name="Boudet N."/>
            <person name="Castellano S."/>
            <person name="Anthouard V."/>
            <person name="Jubin C."/>
            <person name="Castelli V."/>
            <person name="Katinka M."/>
            <person name="Vacherie B."/>
            <person name="Biemont C."/>
            <person name="Skalli Z."/>
            <person name="Cattolico L."/>
            <person name="Poulain J."/>
            <person name="De Berardinis V."/>
            <person name="Cruaud C."/>
            <person name="Duprat S."/>
            <person name="Brottier P."/>
            <person name="Coutanceau J.-P."/>
            <person name="Gouzy J."/>
            <person name="Parra G."/>
            <person name="Lardier G."/>
            <person name="Chapple C."/>
            <person name="McKernan K.J."/>
            <person name="McEwan P."/>
            <person name="Bosak S."/>
            <person name="Kellis M."/>
            <person name="Volff J.-N."/>
            <person name="Guigo R."/>
            <person name="Zody M.C."/>
            <person name="Mesirov J."/>
            <person name="Lindblad-Toh K."/>
            <person name="Birren B."/>
            <person name="Nusbaum C."/>
            <person name="Kahn D."/>
            <person name="Robinson-Rechavi M."/>
            <person name="Laudet V."/>
            <person name="Schachter V."/>
            <person name="Quetier F."/>
            <person name="Saurin W."/>
            <person name="Scarpelli C."/>
            <person name="Wincker P."/>
            <person name="Lander E.S."/>
            <person name="Weissenbach J."/>
            <person name="Roest Crollius H."/>
        </authorList>
    </citation>
    <scope>NUCLEOTIDE SEQUENCE [LARGE SCALE GENOMIC DNA]</scope>
</reference>
<feature type="signal peptide" evidence="2">
    <location>
        <begin position="1"/>
        <end position="20"/>
    </location>
</feature>
<organism evidence="3">
    <name type="scientific">Tetraodon nigroviridis</name>
    <name type="common">Spotted green pufferfish</name>
    <name type="synonym">Chelonodon nigroviridis</name>
    <dbReference type="NCBI Taxonomy" id="99883"/>
    <lineage>
        <taxon>Eukaryota</taxon>
        <taxon>Metazoa</taxon>
        <taxon>Chordata</taxon>
        <taxon>Craniata</taxon>
        <taxon>Vertebrata</taxon>
        <taxon>Euteleostomi</taxon>
        <taxon>Actinopterygii</taxon>
        <taxon>Neopterygii</taxon>
        <taxon>Teleostei</taxon>
        <taxon>Neoteleostei</taxon>
        <taxon>Acanthomorphata</taxon>
        <taxon>Eupercaria</taxon>
        <taxon>Tetraodontiformes</taxon>
        <taxon>Tetradontoidea</taxon>
        <taxon>Tetraodontidae</taxon>
        <taxon>Tetraodon</taxon>
    </lineage>
</organism>
<dbReference type="EMBL" id="CAAE01009091">
    <property type="protein sequence ID" value="CAF91727.1"/>
    <property type="molecule type" value="Genomic_DNA"/>
</dbReference>
<dbReference type="KEGG" id="tng:GSTEN00006622G001"/>
<sequence length="136" mass="14695">GSTLLGLALVLLCLPPDASPTGQFDNSSGSVYLGSVFMKEALQRAIELTDAAYTRTSERVKKSLSEGALRPSDLLAHFKQIQPSTRTQIWAAELLDNTVELIREMVYTHMMVQPSPHGKRPGAAAPSVPSQTHPPV</sequence>
<feature type="chain" id="PRO_5004244538" evidence="2">
    <location>
        <begin position="21"/>
        <end position="136"/>
    </location>
</feature>
<gene>
    <name evidence="3" type="ORF">GSTENG00006622001</name>
</gene>
<feature type="non-terminal residue" evidence="3">
    <location>
        <position position="1"/>
    </location>
</feature>
<evidence type="ECO:0000313" key="3">
    <source>
        <dbReference type="EMBL" id="CAF91727.1"/>
    </source>
</evidence>
<evidence type="ECO:0000256" key="2">
    <source>
        <dbReference type="SAM" id="SignalP"/>
    </source>
</evidence>